<dbReference type="PIRSF" id="PIRSF500217">
    <property type="entry name" value="AlgI"/>
    <property type="match status" value="1"/>
</dbReference>
<evidence type="ECO:0000313" key="9">
    <source>
        <dbReference type="EMBL" id="MDH8678227.1"/>
    </source>
</evidence>
<keyword evidence="7 9" id="KW-0012">Acyltransferase</keyword>
<gene>
    <name evidence="9" type="ORF">QE109_08715</name>
</gene>
<keyword evidence="4 8" id="KW-0812">Transmembrane</keyword>
<dbReference type="InterPro" id="IPR004299">
    <property type="entry name" value="MBOAT_fam"/>
</dbReference>
<evidence type="ECO:0000256" key="8">
    <source>
        <dbReference type="SAM" id="Phobius"/>
    </source>
</evidence>
<feature type="transmembrane region" description="Helical" evidence="8">
    <location>
        <begin position="434"/>
        <end position="458"/>
    </location>
</feature>
<reference evidence="9 10" key="1">
    <citation type="submission" date="2023-04" db="EMBL/GenBank/DDBJ databases">
        <title>Fusibacter bizertensis strain WBS, isolated from littoral bottom sediments of the Arctic seas - biochemical and genomic analysis.</title>
        <authorList>
            <person name="Brioukhanov A.L."/>
        </authorList>
    </citation>
    <scope>NUCLEOTIDE SEQUENCE [LARGE SCALE GENOMIC DNA]</scope>
    <source>
        <strain evidence="9 10">WBS</strain>
    </source>
</reference>
<comment type="similarity">
    <text evidence="2 7">Belongs to the membrane-bound acyltransferase family.</text>
</comment>
<dbReference type="InterPro" id="IPR028362">
    <property type="entry name" value="AlgI"/>
</dbReference>
<feature type="transmembrane region" description="Helical" evidence="8">
    <location>
        <begin position="30"/>
        <end position="53"/>
    </location>
</feature>
<keyword evidence="7 9" id="KW-0808">Transferase</keyword>
<feature type="transmembrane region" description="Helical" evidence="8">
    <location>
        <begin position="348"/>
        <end position="368"/>
    </location>
</feature>
<organism evidence="9 10">
    <name type="scientific">Fusibacter bizertensis</name>
    <dbReference type="NCBI Taxonomy" id="1488331"/>
    <lineage>
        <taxon>Bacteria</taxon>
        <taxon>Bacillati</taxon>
        <taxon>Bacillota</taxon>
        <taxon>Clostridia</taxon>
        <taxon>Eubacteriales</taxon>
        <taxon>Eubacteriales Family XII. Incertae Sedis</taxon>
        <taxon>Fusibacter</taxon>
    </lineage>
</organism>
<feature type="transmembrane region" description="Helical" evidence="8">
    <location>
        <begin position="146"/>
        <end position="167"/>
    </location>
</feature>
<dbReference type="RefSeq" id="WP_281094067.1">
    <property type="nucleotide sequence ID" value="NZ_JARYZI010000005.1"/>
</dbReference>
<keyword evidence="10" id="KW-1185">Reference proteome</keyword>
<name>A0ABT6NCT5_9FIRM</name>
<dbReference type="InterPro" id="IPR051085">
    <property type="entry name" value="MB_O-acyltransferase"/>
</dbReference>
<feature type="transmembrane region" description="Helical" evidence="8">
    <location>
        <begin position="107"/>
        <end position="126"/>
    </location>
</feature>
<evidence type="ECO:0000256" key="1">
    <source>
        <dbReference type="ARBA" id="ARBA00004651"/>
    </source>
</evidence>
<keyword evidence="3 7" id="KW-1003">Cell membrane</keyword>
<sequence length="466" mass="53854">MLFSSITFIYYFLPIALGLYLITPKKYRNLVLLITSLIFYFSGEPIYTLLLVFSSISDYFHSLYIEKHRGTKYAKRALVSSIIINLLALAFFKYIDFFIVLLNSFSGLKLALLNVPLPIGISFFTFQTMSYTIDVYRGDVKAEKSIIGLATFVCLFPQLIAGPIVRYTDIATELQSRVLSWDQTAIGVKRFIIGLSKKVLLANSFGQLCVIFREVPDKSVVFYWMYGIAFTLQIYFDFSGYSDMAIGMGKMLGFNFPENFNYPYISKSITEFWRRWHITLSRWFRDYVYIPMGGNRVSKWSWVRNILTVWLLTGFWHGAAWNFILWGGYFGVLLILEKVFLGKILTRVGRWIPHMYVMLLVTISFVIFNADNLNQAFSDLSGMFLATGEYHQELPIFNSVTLYYLKSYFILFVIAGIAATPLPKIIYTKLLERLFILEPIMVLILLSINTASLVSGSFNPFLYFRF</sequence>
<dbReference type="EMBL" id="JARYZI010000005">
    <property type="protein sequence ID" value="MDH8678227.1"/>
    <property type="molecule type" value="Genomic_DNA"/>
</dbReference>
<accession>A0ABT6NCT5</accession>
<evidence type="ECO:0000256" key="5">
    <source>
        <dbReference type="ARBA" id="ARBA00022989"/>
    </source>
</evidence>
<dbReference type="PANTHER" id="PTHR13285:SF18">
    <property type="entry name" value="PROTEIN-CYSTEINE N-PALMITOYLTRANSFERASE RASP"/>
    <property type="match status" value="1"/>
</dbReference>
<evidence type="ECO:0000256" key="3">
    <source>
        <dbReference type="ARBA" id="ARBA00022475"/>
    </source>
</evidence>
<feature type="transmembrane region" description="Helical" evidence="8">
    <location>
        <begin position="315"/>
        <end position="336"/>
    </location>
</feature>
<dbReference type="InterPro" id="IPR024194">
    <property type="entry name" value="Ac/AlaTfrase_AlgI/DltB"/>
</dbReference>
<evidence type="ECO:0000256" key="6">
    <source>
        <dbReference type="ARBA" id="ARBA00023136"/>
    </source>
</evidence>
<evidence type="ECO:0000256" key="2">
    <source>
        <dbReference type="ARBA" id="ARBA00010323"/>
    </source>
</evidence>
<feature type="transmembrane region" description="Helical" evidence="8">
    <location>
        <begin position="220"/>
        <end position="236"/>
    </location>
</feature>
<proteinExistence type="inferred from homology"/>
<dbReference type="Proteomes" id="UP001158045">
    <property type="component" value="Unassembled WGS sequence"/>
</dbReference>
<feature type="transmembrane region" description="Helical" evidence="8">
    <location>
        <begin position="6"/>
        <end position="23"/>
    </location>
</feature>
<dbReference type="EC" id="2.3.-.-" evidence="9"/>
<dbReference type="PANTHER" id="PTHR13285">
    <property type="entry name" value="ACYLTRANSFERASE"/>
    <property type="match status" value="1"/>
</dbReference>
<dbReference type="GO" id="GO:0016746">
    <property type="term" value="F:acyltransferase activity"/>
    <property type="evidence" value="ECO:0007669"/>
    <property type="project" value="UniProtKB-KW"/>
</dbReference>
<evidence type="ECO:0000313" key="10">
    <source>
        <dbReference type="Proteomes" id="UP001158045"/>
    </source>
</evidence>
<keyword evidence="6 7" id="KW-0472">Membrane</keyword>
<evidence type="ECO:0000256" key="4">
    <source>
        <dbReference type="ARBA" id="ARBA00022692"/>
    </source>
</evidence>
<evidence type="ECO:0000256" key="7">
    <source>
        <dbReference type="PIRNR" id="PIRNR016636"/>
    </source>
</evidence>
<comment type="subcellular location">
    <subcellularLocation>
        <location evidence="1">Cell membrane</location>
        <topology evidence="1">Multi-pass membrane protein</topology>
    </subcellularLocation>
</comment>
<protein>
    <submittedName>
        <fullName evidence="9">MBOAT family O-acyltransferase</fullName>
        <ecNumber evidence="9">2.3.-.-</ecNumber>
    </submittedName>
</protein>
<dbReference type="PIRSF" id="PIRSF016636">
    <property type="entry name" value="AlgI_DltB"/>
    <property type="match status" value="1"/>
</dbReference>
<feature type="transmembrane region" description="Helical" evidence="8">
    <location>
        <begin position="73"/>
        <end position="95"/>
    </location>
</feature>
<comment type="caution">
    <text evidence="9">The sequence shown here is derived from an EMBL/GenBank/DDBJ whole genome shotgun (WGS) entry which is preliminary data.</text>
</comment>
<keyword evidence="5 8" id="KW-1133">Transmembrane helix</keyword>
<dbReference type="Pfam" id="PF03062">
    <property type="entry name" value="MBOAT"/>
    <property type="match status" value="1"/>
</dbReference>
<feature type="transmembrane region" description="Helical" evidence="8">
    <location>
        <begin position="403"/>
        <end position="422"/>
    </location>
</feature>